<dbReference type="Proteomes" id="UP000188937">
    <property type="component" value="Chromosome"/>
</dbReference>
<gene>
    <name evidence="2" type="ORF">A0U92_07295</name>
</gene>
<evidence type="ECO:0000313" key="3">
    <source>
        <dbReference type="Proteomes" id="UP000188937"/>
    </source>
</evidence>
<dbReference type="KEGG" id="aace:A0U92_07295"/>
<dbReference type="OrthoDB" id="7285148at2"/>
<evidence type="ECO:0000313" key="2">
    <source>
        <dbReference type="EMBL" id="AQS84617.1"/>
    </source>
</evidence>
<dbReference type="AlphaFoldDB" id="A0A1U9KFW5"/>
<dbReference type="STRING" id="435.A0U92_07295"/>
<name>A0A1U9KFW5_ACEAC</name>
<sequence>MIGKSTRIQTESGPRNLVNHIFDKHHENEEINVLQGSREEVCQAFDIASGMSKKYAVRHFTLSSQEPLNTQQTYKMFRMFGDEYGFSSDNSTIVEHRKQRENHAGWEYHYHLLEPEIQDNGKVLDNRASRLRNEKVCRRFEIEEGLKIIPGKWNHAVAKAFRAEGLYEYADKMSDACAIERPRASYSSGKLQEMKRKGKSMPHIKTDINNIWSQSDGIKAFLSAMSDSGFRIEQGTKNKKSYIIYDEDNTQIGSVSRILKDVRQNDFFIMMEDFNNEIIRKEEKTAVRQSTKKAVGGLIKKSTKQEADDYADQGLESFPEFPVFRAEEENGNAESDLLRSEISPRGNIADSGTDTENTNGRAEPDRADTREPESDITEPAGINESNIRHAQHVVASAKIKFHFSNTVEIRDISHVRPITPEYIQEIKERVKSYGKDDKEYFFRHL</sequence>
<proteinExistence type="predicted"/>
<feature type="compositionally biased region" description="Polar residues" evidence="1">
    <location>
        <begin position="350"/>
        <end position="360"/>
    </location>
</feature>
<keyword evidence="3" id="KW-1185">Reference proteome</keyword>
<organism evidence="2 3">
    <name type="scientific">Acetobacter aceti</name>
    <dbReference type="NCBI Taxonomy" id="435"/>
    <lineage>
        <taxon>Bacteria</taxon>
        <taxon>Pseudomonadati</taxon>
        <taxon>Pseudomonadota</taxon>
        <taxon>Alphaproteobacteria</taxon>
        <taxon>Acetobacterales</taxon>
        <taxon>Acetobacteraceae</taxon>
        <taxon>Acetobacter</taxon>
        <taxon>Acetobacter subgen. Acetobacter</taxon>
    </lineage>
</organism>
<evidence type="ECO:0000256" key="1">
    <source>
        <dbReference type="SAM" id="MobiDB-lite"/>
    </source>
</evidence>
<feature type="region of interest" description="Disordered" evidence="1">
    <location>
        <begin position="328"/>
        <end position="384"/>
    </location>
</feature>
<dbReference type="RefSeq" id="WP_077812660.1">
    <property type="nucleotide sequence ID" value="NZ_CP014692.1"/>
</dbReference>
<dbReference type="EMBL" id="CP014692">
    <property type="protein sequence ID" value="AQS84617.1"/>
    <property type="molecule type" value="Genomic_DNA"/>
</dbReference>
<protein>
    <recommendedName>
        <fullName evidence="4">Relaxase</fullName>
    </recommendedName>
</protein>
<reference evidence="2 3" key="1">
    <citation type="submission" date="2016-03" db="EMBL/GenBank/DDBJ databases">
        <title>Acetic acid bacteria sequencing.</title>
        <authorList>
            <person name="Brandt J."/>
            <person name="Jakob F."/>
            <person name="Vogel R.F."/>
        </authorList>
    </citation>
    <scope>NUCLEOTIDE SEQUENCE [LARGE SCALE GENOMIC DNA]</scope>
    <source>
        <strain evidence="2 3">TMW2.1153</strain>
    </source>
</reference>
<accession>A0A1U9KFW5</accession>
<evidence type="ECO:0008006" key="4">
    <source>
        <dbReference type="Google" id="ProtNLM"/>
    </source>
</evidence>
<feature type="compositionally biased region" description="Basic and acidic residues" evidence="1">
    <location>
        <begin position="362"/>
        <end position="373"/>
    </location>
</feature>